<evidence type="ECO:0000313" key="2">
    <source>
        <dbReference type="Proteomes" id="UP000297245"/>
    </source>
</evidence>
<reference evidence="1 2" key="1">
    <citation type="journal article" date="2019" name="Nat. Ecol. Evol.">
        <title>Megaphylogeny resolves global patterns of mushroom evolution.</title>
        <authorList>
            <person name="Varga T."/>
            <person name="Krizsan K."/>
            <person name="Foldi C."/>
            <person name="Dima B."/>
            <person name="Sanchez-Garcia M."/>
            <person name="Sanchez-Ramirez S."/>
            <person name="Szollosi G.J."/>
            <person name="Szarkandi J.G."/>
            <person name="Papp V."/>
            <person name="Albert L."/>
            <person name="Andreopoulos W."/>
            <person name="Angelini C."/>
            <person name="Antonin V."/>
            <person name="Barry K.W."/>
            <person name="Bougher N.L."/>
            <person name="Buchanan P."/>
            <person name="Buyck B."/>
            <person name="Bense V."/>
            <person name="Catcheside P."/>
            <person name="Chovatia M."/>
            <person name="Cooper J."/>
            <person name="Damon W."/>
            <person name="Desjardin D."/>
            <person name="Finy P."/>
            <person name="Geml J."/>
            <person name="Haridas S."/>
            <person name="Hughes K."/>
            <person name="Justo A."/>
            <person name="Karasinski D."/>
            <person name="Kautmanova I."/>
            <person name="Kiss B."/>
            <person name="Kocsube S."/>
            <person name="Kotiranta H."/>
            <person name="LaButti K.M."/>
            <person name="Lechner B.E."/>
            <person name="Liimatainen K."/>
            <person name="Lipzen A."/>
            <person name="Lukacs Z."/>
            <person name="Mihaltcheva S."/>
            <person name="Morgado L.N."/>
            <person name="Niskanen T."/>
            <person name="Noordeloos M.E."/>
            <person name="Ohm R.A."/>
            <person name="Ortiz-Santana B."/>
            <person name="Ovrebo C."/>
            <person name="Racz N."/>
            <person name="Riley R."/>
            <person name="Savchenko A."/>
            <person name="Shiryaev A."/>
            <person name="Soop K."/>
            <person name="Spirin V."/>
            <person name="Szebenyi C."/>
            <person name="Tomsovsky M."/>
            <person name="Tulloss R.E."/>
            <person name="Uehling J."/>
            <person name="Grigoriev I.V."/>
            <person name="Vagvolgyi C."/>
            <person name="Papp T."/>
            <person name="Martin F.M."/>
            <person name="Miettinen O."/>
            <person name="Hibbett D.S."/>
            <person name="Nagy L.G."/>
        </authorList>
    </citation>
    <scope>NUCLEOTIDE SEQUENCE [LARGE SCALE GENOMIC DNA]</scope>
    <source>
        <strain evidence="1 2">CBS 962.96</strain>
    </source>
</reference>
<name>A0A4S8LJ62_DENBC</name>
<protein>
    <submittedName>
        <fullName evidence="1">Uncharacterized protein</fullName>
    </submittedName>
</protein>
<dbReference type="AlphaFoldDB" id="A0A4S8LJ62"/>
<sequence length="122" mass="13189">QAKAFARATGQEHHVYYSEDSVVLDEIRTVLGGTAAEDAWNAEVKAEAHDLTGRLGLVLGMPVIIVENLAVELNVSNGTRGTLVGITYYTKNGRRFAVTADVRIPNFVNPDKKASDPHVVSL</sequence>
<gene>
    <name evidence="1" type="ORF">K435DRAFT_616746</name>
</gene>
<keyword evidence="2" id="KW-1185">Reference proteome</keyword>
<accession>A0A4S8LJ62</accession>
<feature type="non-terminal residue" evidence="1">
    <location>
        <position position="1"/>
    </location>
</feature>
<organism evidence="1 2">
    <name type="scientific">Dendrothele bispora (strain CBS 962.96)</name>
    <dbReference type="NCBI Taxonomy" id="1314807"/>
    <lineage>
        <taxon>Eukaryota</taxon>
        <taxon>Fungi</taxon>
        <taxon>Dikarya</taxon>
        <taxon>Basidiomycota</taxon>
        <taxon>Agaricomycotina</taxon>
        <taxon>Agaricomycetes</taxon>
        <taxon>Agaricomycetidae</taxon>
        <taxon>Agaricales</taxon>
        <taxon>Agaricales incertae sedis</taxon>
        <taxon>Dendrothele</taxon>
    </lineage>
</organism>
<feature type="non-terminal residue" evidence="1">
    <location>
        <position position="122"/>
    </location>
</feature>
<dbReference type="Proteomes" id="UP000297245">
    <property type="component" value="Unassembled WGS sequence"/>
</dbReference>
<dbReference type="EMBL" id="ML179388">
    <property type="protein sequence ID" value="THU88950.1"/>
    <property type="molecule type" value="Genomic_DNA"/>
</dbReference>
<proteinExistence type="predicted"/>
<evidence type="ECO:0000313" key="1">
    <source>
        <dbReference type="EMBL" id="THU88950.1"/>
    </source>
</evidence>
<dbReference type="OrthoDB" id="432234at2759"/>